<sequence length="186" mass="20524">MSIILLYTHAYTRRPSSIYIYMRSDWEWKLWTNLICGGGGEEREAGELDFAGVGERDGDVSGDGKVNDEAELELIVNVPVSTDVPSQAHDHAVRHLHRHVELRRLLPLHRPGVRDGAGGYHPAGALQDVPDLADGDGDREWVFHGDLGVVRDSVHADALDVDVGDARLRFLHLGKLSGHHVLGLSY</sequence>
<gene>
    <name evidence="1" type="ORF">CEPIT_LOCUS9909</name>
</gene>
<protein>
    <submittedName>
        <fullName evidence="1">Uncharacterized protein</fullName>
    </submittedName>
</protein>
<comment type="caution">
    <text evidence="1">The sequence shown here is derived from an EMBL/GenBank/DDBJ whole genome shotgun (WGS) entry which is preliminary data.</text>
</comment>
<accession>A0AAV0D293</accession>
<dbReference type="Proteomes" id="UP001152523">
    <property type="component" value="Unassembled WGS sequence"/>
</dbReference>
<proteinExistence type="predicted"/>
<name>A0AAV0D293_9ASTE</name>
<evidence type="ECO:0000313" key="2">
    <source>
        <dbReference type="Proteomes" id="UP001152523"/>
    </source>
</evidence>
<reference evidence="1" key="1">
    <citation type="submission" date="2022-07" db="EMBL/GenBank/DDBJ databases">
        <authorList>
            <person name="Macas J."/>
            <person name="Novak P."/>
            <person name="Neumann P."/>
        </authorList>
    </citation>
    <scope>NUCLEOTIDE SEQUENCE</scope>
</reference>
<organism evidence="1 2">
    <name type="scientific">Cuscuta epithymum</name>
    <dbReference type="NCBI Taxonomy" id="186058"/>
    <lineage>
        <taxon>Eukaryota</taxon>
        <taxon>Viridiplantae</taxon>
        <taxon>Streptophyta</taxon>
        <taxon>Embryophyta</taxon>
        <taxon>Tracheophyta</taxon>
        <taxon>Spermatophyta</taxon>
        <taxon>Magnoliopsida</taxon>
        <taxon>eudicotyledons</taxon>
        <taxon>Gunneridae</taxon>
        <taxon>Pentapetalae</taxon>
        <taxon>asterids</taxon>
        <taxon>lamiids</taxon>
        <taxon>Solanales</taxon>
        <taxon>Convolvulaceae</taxon>
        <taxon>Cuscuteae</taxon>
        <taxon>Cuscuta</taxon>
        <taxon>Cuscuta subgen. Cuscuta</taxon>
    </lineage>
</organism>
<evidence type="ECO:0000313" key="1">
    <source>
        <dbReference type="EMBL" id="CAH9086730.1"/>
    </source>
</evidence>
<dbReference type="EMBL" id="CAMAPF010000056">
    <property type="protein sequence ID" value="CAH9086730.1"/>
    <property type="molecule type" value="Genomic_DNA"/>
</dbReference>
<keyword evidence="2" id="KW-1185">Reference proteome</keyword>
<dbReference type="AlphaFoldDB" id="A0AAV0D293"/>